<evidence type="ECO:0008006" key="3">
    <source>
        <dbReference type="Google" id="ProtNLM"/>
    </source>
</evidence>
<dbReference type="PANTHER" id="PTHR33116:SF66">
    <property type="entry name" value="REVERSE TRANSCRIPTASE ZINC-BINDING DOMAIN-CONTAINING PROTEIN"/>
    <property type="match status" value="1"/>
</dbReference>
<evidence type="ECO:0000313" key="2">
    <source>
        <dbReference type="Proteomes" id="UP001311915"/>
    </source>
</evidence>
<organism evidence="1 2">
    <name type="scientific">Solanum pinnatisectum</name>
    <name type="common">tansyleaf nightshade</name>
    <dbReference type="NCBI Taxonomy" id="50273"/>
    <lineage>
        <taxon>Eukaryota</taxon>
        <taxon>Viridiplantae</taxon>
        <taxon>Streptophyta</taxon>
        <taxon>Embryophyta</taxon>
        <taxon>Tracheophyta</taxon>
        <taxon>Spermatophyta</taxon>
        <taxon>Magnoliopsida</taxon>
        <taxon>eudicotyledons</taxon>
        <taxon>Gunneridae</taxon>
        <taxon>Pentapetalae</taxon>
        <taxon>asterids</taxon>
        <taxon>lamiids</taxon>
        <taxon>Solanales</taxon>
        <taxon>Solanaceae</taxon>
        <taxon>Solanoideae</taxon>
        <taxon>Solaneae</taxon>
        <taxon>Solanum</taxon>
    </lineage>
</organism>
<proteinExistence type="predicted"/>
<reference evidence="1 2" key="1">
    <citation type="submission" date="2023-10" db="EMBL/GenBank/DDBJ databases">
        <title>Genome-Wide Identification Analysis in wild type Solanum Pinnatisectum Reveals Some Genes Defensing Phytophthora Infestans.</title>
        <authorList>
            <person name="Sun C."/>
        </authorList>
    </citation>
    <scope>NUCLEOTIDE SEQUENCE [LARGE SCALE GENOMIC DNA]</scope>
    <source>
        <strain evidence="1">LQN</strain>
        <tissue evidence="1">Leaf</tissue>
    </source>
</reference>
<sequence>MNKLTVLQWQSLIEKITTKISSWIARKLLYAGRTQLIQTVLFGIQSYWAQLFLIPTKVVKVIDGICRSYLWSGEGQITKKALVAWERTSWPKSVGGMRLPNIRLWNQAAVAKMCWDLANKADKLWITSWITRKIMGEKNIVDRTQQCNSRKGSLIRQIYLSLIGDQPKVAWKCFVFKNGATPKAQFIMWLMWVQQQTFSASDCTQFLQWSIQHGKGKSQKAQIFKIILAEYVYGLWMERNNRVFVKRSRQVKSMAKELANIIIVRAQPSIRNILLSYKY</sequence>
<dbReference type="PANTHER" id="PTHR33116">
    <property type="entry name" value="REVERSE TRANSCRIPTASE ZINC-BINDING DOMAIN-CONTAINING PROTEIN-RELATED-RELATED"/>
    <property type="match status" value="1"/>
</dbReference>
<name>A0AAV9LYQ8_9SOLN</name>
<evidence type="ECO:0000313" key="1">
    <source>
        <dbReference type="EMBL" id="KAK4730876.1"/>
    </source>
</evidence>
<dbReference type="AlphaFoldDB" id="A0AAV9LYQ8"/>
<comment type="caution">
    <text evidence="1">The sequence shown here is derived from an EMBL/GenBank/DDBJ whole genome shotgun (WGS) entry which is preliminary data.</text>
</comment>
<accession>A0AAV9LYQ8</accession>
<dbReference type="Proteomes" id="UP001311915">
    <property type="component" value="Unassembled WGS sequence"/>
</dbReference>
<keyword evidence="2" id="KW-1185">Reference proteome</keyword>
<protein>
    <recommendedName>
        <fullName evidence="3">Reverse transcriptase zinc-binding domain-containing protein</fullName>
    </recommendedName>
</protein>
<dbReference type="EMBL" id="JAWPEI010000003">
    <property type="protein sequence ID" value="KAK4730876.1"/>
    <property type="molecule type" value="Genomic_DNA"/>
</dbReference>
<gene>
    <name evidence="1" type="ORF">R3W88_023864</name>
</gene>